<dbReference type="Proteomes" id="UP000005467">
    <property type="component" value="Unassembled WGS sequence"/>
</dbReference>
<keyword evidence="2" id="KW-1185">Reference proteome</keyword>
<dbReference type="RefSeq" id="WP_005623008.1">
    <property type="nucleotide sequence ID" value="NZ_GL831080.1"/>
</dbReference>
<dbReference type="Pfam" id="PF04365">
    <property type="entry name" value="BrnT_toxin"/>
    <property type="match status" value="1"/>
</dbReference>
<sequence length="90" mass="10908">MKLEYDEQKSLRNEQERGLPFSVVEQFDFETAYIRQDTRFEYPEPRFKALGLENGRVHTLVFCTRGKFLRVISFRKANSREVKVYEINRR</sequence>
<dbReference type="InterPro" id="IPR007460">
    <property type="entry name" value="BrnT_toxin"/>
</dbReference>
<dbReference type="AlphaFoldDB" id="E8KHJ6"/>
<dbReference type="InterPro" id="IPR038573">
    <property type="entry name" value="BrnT_sf"/>
</dbReference>
<evidence type="ECO:0008006" key="3">
    <source>
        <dbReference type="Google" id="ProtNLM"/>
    </source>
</evidence>
<reference evidence="1 2" key="1">
    <citation type="submission" date="2011-01" db="EMBL/GenBank/DDBJ databases">
        <authorList>
            <person name="Muzny D."/>
            <person name="Qin X."/>
            <person name="Deng J."/>
            <person name="Jiang H."/>
            <person name="Liu Y."/>
            <person name="Qu J."/>
            <person name="Song X.-Z."/>
            <person name="Zhang L."/>
            <person name="Thornton R."/>
            <person name="Coyle M."/>
            <person name="Francisco L."/>
            <person name="Jackson L."/>
            <person name="Javaid M."/>
            <person name="Korchina V."/>
            <person name="Kovar C."/>
            <person name="Mata R."/>
            <person name="Mathew T."/>
            <person name="Ngo R."/>
            <person name="Nguyen L."/>
            <person name="Nguyen N."/>
            <person name="Okwuonu G."/>
            <person name="Ongeri F."/>
            <person name="Pham C."/>
            <person name="Simmons D."/>
            <person name="Wilczek-Boney K."/>
            <person name="Hale W."/>
            <person name="Jakkamsetti A."/>
            <person name="Pham P."/>
            <person name="Ruth R."/>
            <person name="San Lucas F."/>
            <person name="Warren J."/>
            <person name="Zhang J."/>
            <person name="Zhao Z."/>
            <person name="Zhou C."/>
            <person name="Zhu D."/>
            <person name="Lee S."/>
            <person name="Bess C."/>
            <person name="Blankenburg K."/>
            <person name="Forbes L."/>
            <person name="Fu Q."/>
            <person name="Gubbala S."/>
            <person name="Hirani K."/>
            <person name="Jayaseelan J.C."/>
            <person name="Lara F."/>
            <person name="Munidasa M."/>
            <person name="Palculict T."/>
            <person name="Patil S."/>
            <person name="Pu L.-L."/>
            <person name="Saada N."/>
            <person name="Tang L."/>
            <person name="Weissenberger G."/>
            <person name="Zhu Y."/>
            <person name="Hemphill L."/>
            <person name="Shang Y."/>
            <person name="Youmans B."/>
            <person name="Ayvaz T."/>
            <person name="Ross M."/>
            <person name="Santibanez J."/>
            <person name="Aqrawi P."/>
            <person name="Gross S."/>
            <person name="Joshi V."/>
            <person name="Fowler G."/>
            <person name="Nazareth L."/>
            <person name="Reid J."/>
            <person name="Worley K."/>
            <person name="Petrosino J."/>
            <person name="Highlander S."/>
            <person name="Gibbs R."/>
        </authorList>
    </citation>
    <scope>NUCLEOTIDE SEQUENCE [LARGE SCALE GENOMIC DNA]</scope>
    <source>
        <strain evidence="1 2">ATCC 25976</strain>
    </source>
</reference>
<protein>
    <recommendedName>
        <fullName evidence="3">Toxin-antitoxin system, toxin component</fullName>
    </recommendedName>
</protein>
<dbReference type="EMBL" id="AEVG01000096">
    <property type="protein sequence ID" value="EFX91625.1"/>
    <property type="molecule type" value="Genomic_DNA"/>
</dbReference>
<dbReference type="HOGENOM" id="CLU_149290_2_2_6"/>
<organism evidence="1 2">
    <name type="scientific">Actinobacillus ureae ATCC 25976</name>
    <dbReference type="NCBI Taxonomy" id="887324"/>
    <lineage>
        <taxon>Bacteria</taxon>
        <taxon>Pseudomonadati</taxon>
        <taxon>Pseudomonadota</taxon>
        <taxon>Gammaproteobacteria</taxon>
        <taxon>Pasteurellales</taxon>
        <taxon>Pasteurellaceae</taxon>
        <taxon>Actinobacillus</taxon>
    </lineage>
</organism>
<proteinExistence type="predicted"/>
<evidence type="ECO:0000313" key="2">
    <source>
        <dbReference type="Proteomes" id="UP000005467"/>
    </source>
</evidence>
<gene>
    <name evidence="1" type="ORF">HMPREF0027_1313</name>
</gene>
<comment type="caution">
    <text evidence="1">The sequence shown here is derived from an EMBL/GenBank/DDBJ whole genome shotgun (WGS) entry which is preliminary data.</text>
</comment>
<evidence type="ECO:0000313" key="1">
    <source>
        <dbReference type="EMBL" id="EFX91625.1"/>
    </source>
</evidence>
<accession>E8KHJ6</accession>
<name>E8KHJ6_9PAST</name>
<dbReference type="Gene3D" id="3.10.450.530">
    <property type="entry name" value="Ribonuclease toxin, BrnT, of type II toxin-antitoxin system"/>
    <property type="match status" value="1"/>
</dbReference>